<organism evidence="8 9">
    <name type="scientific">Streptomyces lonegramiae</name>
    <dbReference type="NCBI Taxonomy" id="3075524"/>
    <lineage>
        <taxon>Bacteria</taxon>
        <taxon>Bacillati</taxon>
        <taxon>Actinomycetota</taxon>
        <taxon>Actinomycetes</taxon>
        <taxon>Kitasatosporales</taxon>
        <taxon>Streptomycetaceae</taxon>
        <taxon>Streptomyces</taxon>
    </lineage>
</organism>
<comment type="similarity">
    <text evidence="1">In the C-terminal section; belongs to the transposase 35 family.</text>
</comment>
<evidence type="ECO:0000256" key="2">
    <source>
        <dbReference type="ARBA" id="ARBA00011044"/>
    </source>
</evidence>
<keyword evidence="3" id="KW-0815">Transposition</keyword>
<dbReference type="EMBL" id="JAVRFD010000008">
    <property type="protein sequence ID" value="MDT0544748.1"/>
    <property type="molecule type" value="Genomic_DNA"/>
</dbReference>
<reference evidence="8" key="1">
    <citation type="submission" date="2024-05" db="EMBL/GenBank/DDBJ databases">
        <title>30 novel species of actinomycetes from the DSMZ collection.</title>
        <authorList>
            <person name="Nouioui I."/>
        </authorList>
    </citation>
    <scope>NUCLEOTIDE SEQUENCE</scope>
    <source>
        <strain evidence="8">DSM 41529</strain>
    </source>
</reference>
<feature type="domain" description="Cas12f1-like TNB" evidence="7">
    <location>
        <begin position="301"/>
        <end position="367"/>
    </location>
</feature>
<dbReference type="Proteomes" id="UP001180754">
    <property type="component" value="Unassembled WGS sequence"/>
</dbReference>
<evidence type="ECO:0000256" key="3">
    <source>
        <dbReference type="ARBA" id="ARBA00022578"/>
    </source>
</evidence>
<keyword evidence="5" id="KW-0233">DNA recombination</keyword>
<evidence type="ECO:0000259" key="6">
    <source>
        <dbReference type="Pfam" id="PF01385"/>
    </source>
</evidence>
<sequence>MKIVVQVKLIPDAAQAPALEHTLPAINEAANWVSAVAFEHFKLKGSVRELRKRCYGELKARGFGAQAAQHIIKRVADAYTTLRANIRAGNLGPEHSKRRQKAESKPIVFRPHAAHTFDDRCLSWNYGTRTVSIWTLDGRIRHVRFACSPGALKQLTEHRQGESDLVFRDGKWFLVATCEIPEAPRFEPKGFIGVDRGISNLATTSDGDNHSGRRLGRYRRWQARNKAELQARQTRSAKQLLKKRARREARHATHINHKIAKTVVAVAQRTGRGLALEQLQGIRDRVTVPRDQRARLSSWPFHQLGSFIAYKARRAGVPFIEVDPAYTSQRCPRCGHTEKANRPTRDHFSCRRCGLAGPADHVAGANIAQRGATAWVFVNMPDPVPASTGTGKCDP</sequence>
<dbReference type="PANTHER" id="PTHR30405">
    <property type="entry name" value="TRANSPOSASE"/>
    <property type="match status" value="1"/>
</dbReference>
<comment type="similarity">
    <text evidence="2">In the N-terminal section; belongs to the transposase 2 family.</text>
</comment>
<evidence type="ECO:0000313" key="9">
    <source>
        <dbReference type="Proteomes" id="UP001180754"/>
    </source>
</evidence>
<gene>
    <name evidence="8" type="ORF">RND15_18850</name>
</gene>
<dbReference type="RefSeq" id="WP_311725199.1">
    <property type="nucleotide sequence ID" value="NZ_JAVRFD010000008.1"/>
</dbReference>
<evidence type="ECO:0000256" key="5">
    <source>
        <dbReference type="ARBA" id="ARBA00023172"/>
    </source>
</evidence>
<proteinExistence type="inferred from homology"/>
<keyword evidence="9" id="KW-1185">Reference proteome</keyword>
<dbReference type="NCBIfam" id="NF040570">
    <property type="entry name" value="guided_TnpB"/>
    <property type="match status" value="1"/>
</dbReference>
<evidence type="ECO:0000256" key="1">
    <source>
        <dbReference type="ARBA" id="ARBA00008761"/>
    </source>
</evidence>
<accession>A0ABU2XFN7</accession>
<dbReference type="InterPro" id="IPR010095">
    <property type="entry name" value="Cas12f1-like_TNB"/>
</dbReference>
<evidence type="ECO:0000256" key="4">
    <source>
        <dbReference type="ARBA" id="ARBA00023125"/>
    </source>
</evidence>
<keyword evidence="4" id="KW-0238">DNA-binding</keyword>
<evidence type="ECO:0000259" key="7">
    <source>
        <dbReference type="Pfam" id="PF07282"/>
    </source>
</evidence>
<feature type="domain" description="Probable transposase IS891/IS1136/IS1341" evidence="6">
    <location>
        <begin position="180"/>
        <end position="269"/>
    </location>
</feature>
<dbReference type="InterPro" id="IPR051399">
    <property type="entry name" value="RNA-guided_DNA_endo/Transpos"/>
</dbReference>
<dbReference type="Pfam" id="PF07282">
    <property type="entry name" value="Cas12f1-like_TNB"/>
    <property type="match status" value="1"/>
</dbReference>
<name>A0ABU2XFN7_9ACTN</name>
<dbReference type="InterPro" id="IPR001959">
    <property type="entry name" value="Transposase"/>
</dbReference>
<dbReference type="Pfam" id="PF01385">
    <property type="entry name" value="OrfB_IS605"/>
    <property type="match status" value="1"/>
</dbReference>
<comment type="caution">
    <text evidence="8">The sequence shown here is derived from an EMBL/GenBank/DDBJ whole genome shotgun (WGS) entry which is preliminary data.</text>
</comment>
<dbReference type="NCBIfam" id="TIGR01766">
    <property type="entry name" value="IS200/IS605 family accessory protein TnpB-like domain"/>
    <property type="match status" value="1"/>
</dbReference>
<protein>
    <submittedName>
        <fullName evidence="8">Transposase</fullName>
    </submittedName>
</protein>
<dbReference type="PANTHER" id="PTHR30405:SF11">
    <property type="entry name" value="RNA-GUIDED DNA ENDONUCLEASE RV2885C-RELATED"/>
    <property type="match status" value="1"/>
</dbReference>
<evidence type="ECO:0000313" key="8">
    <source>
        <dbReference type="EMBL" id="MDT0544748.1"/>
    </source>
</evidence>